<dbReference type="Pfam" id="PF07963">
    <property type="entry name" value="N_methyl"/>
    <property type="match status" value="1"/>
</dbReference>
<dbReference type="Pfam" id="PF12019">
    <property type="entry name" value="GspH"/>
    <property type="match status" value="1"/>
</dbReference>
<comment type="subcellular location">
    <subcellularLocation>
        <location evidence="1">Cell inner membrane</location>
        <topology evidence="1">Single-pass membrane protein</topology>
    </subcellularLocation>
</comment>
<evidence type="ECO:0000313" key="14">
    <source>
        <dbReference type="Proteomes" id="UP001595897"/>
    </source>
</evidence>
<dbReference type="EMBL" id="JBHSGU010000001">
    <property type="protein sequence ID" value="MFC4698568.1"/>
    <property type="molecule type" value="Genomic_DNA"/>
</dbReference>
<gene>
    <name evidence="13" type="ORF">ACFO4O_00145</name>
</gene>
<keyword evidence="4" id="KW-0488">Methylation</keyword>
<evidence type="ECO:0000256" key="6">
    <source>
        <dbReference type="ARBA" id="ARBA00022692"/>
    </source>
</evidence>
<dbReference type="RefSeq" id="WP_382405158.1">
    <property type="nucleotide sequence ID" value="NZ_JBHSGU010000001.1"/>
</dbReference>
<keyword evidence="14" id="KW-1185">Reference proteome</keyword>
<comment type="caution">
    <text evidence="13">The sequence shown here is derived from an EMBL/GenBank/DDBJ whole genome shotgun (WGS) entry which is preliminary data.</text>
</comment>
<evidence type="ECO:0000256" key="2">
    <source>
        <dbReference type="ARBA" id="ARBA00021549"/>
    </source>
</evidence>
<proteinExistence type="inferred from homology"/>
<evidence type="ECO:0000256" key="3">
    <source>
        <dbReference type="ARBA" id="ARBA00022475"/>
    </source>
</evidence>
<feature type="domain" description="General secretion pathway GspH" evidence="12">
    <location>
        <begin position="50"/>
        <end position="164"/>
    </location>
</feature>
<comment type="similarity">
    <text evidence="9">Belongs to the GSP H family.</text>
</comment>
<organism evidence="13 14">
    <name type="scientific">Glaciecola siphonariae</name>
    <dbReference type="NCBI Taxonomy" id="521012"/>
    <lineage>
        <taxon>Bacteria</taxon>
        <taxon>Pseudomonadati</taxon>
        <taxon>Pseudomonadota</taxon>
        <taxon>Gammaproteobacteria</taxon>
        <taxon>Alteromonadales</taxon>
        <taxon>Alteromonadaceae</taxon>
        <taxon>Glaciecola</taxon>
    </lineage>
</organism>
<reference evidence="14" key="1">
    <citation type="journal article" date="2019" name="Int. J. Syst. Evol. Microbiol.">
        <title>The Global Catalogue of Microorganisms (GCM) 10K type strain sequencing project: providing services to taxonomists for standard genome sequencing and annotation.</title>
        <authorList>
            <consortium name="The Broad Institute Genomics Platform"/>
            <consortium name="The Broad Institute Genome Sequencing Center for Infectious Disease"/>
            <person name="Wu L."/>
            <person name="Ma J."/>
        </authorList>
    </citation>
    <scope>NUCLEOTIDE SEQUENCE [LARGE SCALE GENOMIC DNA]</scope>
    <source>
        <strain evidence="14">KACC 12507</strain>
    </source>
</reference>
<keyword evidence="7 11" id="KW-1133">Transmembrane helix</keyword>
<dbReference type="NCBIfam" id="TIGR02532">
    <property type="entry name" value="IV_pilin_GFxxxE"/>
    <property type="match status" value="1"/>
</dbReference>
<evidence type="ECO:0000256" key="4">
    <source>
        <dbReference type="ARBA" id="ARBA00022481"/>
    </source>
</evidence>
<keyword evidence="5" id="KW-0997">Cell inner membrane</keyword>
<evidence type="ECO:0000256" key="5">
    <source>
        <dbReference type="ARBA" id="ARBA00022519"/>
    </source>
</evidence>
<feature type="transmembrane region" description="Helical" evidence="11">
    <location>
        <begin position="12"/>
        <end position="34"/>
    </location>
</feature>
<dbReference type="Proteomes" id="UP001595897">
    <property type="component" value="Unassembled WGS sequence"/>
</dbReference>
<keyword evidence="8 11" id="KW-0472">Membrane</keyword>
<accession>A0ABV9LSR8</accession>
<dbReference type="Gene3D" id="3.55.40.10">
    <property type="entry name" value="minor pseudopilin epsh domain"/>
    <property type="match status" value="1"/>
</dbReference>
<dbReference type="InterPro" id="IPR012902">
    <property type="entry name" value="N_methyl_site"/>
</dbReference>
<dbReference type="InterPro" id="IPR045584">
    <property type="entry name" value="Pilin-like"/>
</dbReference>
<name>A0ABV9LSR8_9ALTE</name>
<evidence type="ECO:0000259" key="12">
    <source>
        <dbReference type="Pfam" id="PF12019"/>
    </source>
</evidence>
<evidence type="ECO:0000256" key="1">
    <source>
        <dbReference type="ARBA" id="ARBA00004377"/>
    </source>
</evidence>
<evidence type="ECO:0000256" key="8">
    <source>
        <dbReference type="ARBA" id="ARBA00023136"/>
    </source>
</evidence>
<keyword evidence="3" id="KW-1003">Cell membrane</keyword>
<evidence type="ECO:0000256" key="9">
    <source>
        <dbReference type="ARBA" id="ARBA00025772"/>
    </source>
</evidence>
<sequence length="190" mass="20882">MNIEQGFARPQYGLSLLEMIIVLAIVSILLSAVGPSATAIVDKSRITAQVNLLSAMLRYTRAQAIDEHQSIALCPSADLSQCDINDWSLPKMVFDDKNFNQYRDEEEALIYVTEKIPTGVILQGPKKLIRFYEDGTIGSPATLRVCPTRENATLNRALIISLQGRVRVSTDTNNDDIHELGSGDAVTCIS</sequence>
<evidence type="ECO:0000313" key="13">
    <source>
        <dbReference type="EMBL" id="MFC4698568.1"/>
    </source>
</evidence>
<dbReference type="InterPro" id="IPR022346">
    <property type="entry name" value="T2SS_GspH"/>
</dbReference>
<protein>
    <recommendedName>
        <fullName evidence="2">Type II secretion system protein H</fullName>
    </recommendedName>
    <alternativeName>
        <fullName evidence="10">General secretion pathway protein H</fullName>
    </alternativeName>
</protein>
<evidence type="ECO:0000256" key="10">
    <source>
        <dbReference type="ARBA" id="ARBA00030775"/>
    </source>
</evidence>
<keyword evidence="6 11" id="KW-0812">Transmembrane</keyword>
<evidence type="ECO:0000256" key="11">
    <source>
        <dbReference type="SAM" id="Phobius"/>
    </source>
</evidence>
<evidence type="ECO:0000256" key="7">
    <source>
        <dbReference type="ARBA" id="ARBA00022989"/>
    </source>
</evidence>
<dbReference type="SUPFAM" id="SSF54523">
    <property type="entry name" value="Pili subunits"/>
    <property type="match status" value="1"/>
</dbReference>